<evidence type="ECO:0000313" key="3">
    <source>
        <dbReference type="Proteomes" id="UP001501265"/>
    </source>
</evidence>
<sequence length="201" mass="21680">MATDRATDMVAEMHAALAADPYAYRTTEQLQQGLDVSKKRDVAVGDYAARMGVTTPTQSELAFAQASRQALEDYTNSWLVYQQSETVENYARMLTNGNVYVALKNQGQNMLESRVDALAQAAAQAAQPYDPVRAAAQGNAQSAAQGYGSVGQAAQALLPRDSQGRSREQRSTQQSADTYSQYSGNSQGSGNKRQRRGGPSQ</sequence>
<feature type="compositionally biased region" description="Low complexity" evidence="1">
    <location>
        <begin position="179"/>
        <end position="191"/>
    </location>
</feature>
<dbReference type="EMBL" id="BAABIG010000010">
    <property type="protein sequence ID" value="GAA4788325.1"/>
    <property type="molecule type" value="Genomic_DNA"/>
</dbReference>
<name>A0ABP9B2H8_9ACTN</name>
<protein>
    <submittedName>
        <fullName evidence="2">Uncharacterized protein</fullName>
    </submittedName>
</protein>
<dbReference type="Proteomes" id="UP001501265">
    <property type="component" value="Unassembled WGS sequence"/>
</dbReference>
<evidence type="ECO:0000256" key="1">
    <source>
        <dbReference type="SAM" id="MobiDB-lite"/>
    </source>
</evidence>
<proteinExistence type="predicted"/>
<evidence type="ECO:0000313" key="2">
    <source>
        <dbReference type="EMBL" id="GAA4788325.1"/>
    </source>
</evidence>
<feature type="region of interest" description="Disordered" evidence="1">
    <location>
        <begin position="137"/>
        <end position="201"/>
    </location>
</feature>
<accession>A0ABP9B2H8</accession>
<dbReference type="RefSeq" id="WP_345617758.1">
    <property type="nucleotide sequence ID" value="NZ_BAABIG010000010.1"/>
</dbReference>
<feature type="compositionally biased region" description="Basic residues" evidence="1">
    <location>
        <begin position="192"/>
        <end position="201"/>
    </location>
</feature>
<reference evidence="3" key="1">
    <citation type="journal article" date="2019" name="Int. J. Syst. Evol. Microbiol.">
        <title>The Global Catalogue of Microorganisms (GCM) 10K type strain sequencing project: providing services to taxonomists for standard genome sequencing and annotation.</title>
        <authorList>
            <consortium name="The Broad Institute Genomics Platform"/>
            <consortium name="The Broad Institute Genome Sequencing Center for Infectious Disease"/>
            <person name="Wu L."/>
            <person name="Ma J."/>
        </authorList>
    </citation>
    <scope>NUCLEOTIDE SEQUENCE [LARGE SCALE GENOMIC DNA]</scope>
    <source>
        <strain evidence="3">JCM 18081</strain>
    </source>
</reference>
<feature type="compositionally biased region" description="Low complexity" evidence="1">
    <location>
        <begin position="137"/>
        <end position="147"/>
    </location>
</feature>
<gene>
    <name evidence="2" type="ORF">GCM10023220_11020</name>
</gene>
<organism evidence="2 3">
    <name type="scientific">Streptomyces ziwulingensis</name>
    <dbReference type="NCBI Taxonomy" id="1045501"/>
    <lineage>
        <taxon>Bacteria</taxon>
        <taxon>Bacillati</taxon>
        <taxon>Actinomycetota</taxon>
        <taxon>Actinomycetes</taxon>
        <taxon>Kitasatosporales</taxon>
        <taxon>Streptomycetaceae</taxon>
        <taxon>Streptomyces</taxon>
    </lineage>
</organism>
<keyword evidence="3" id="KW-1185">Reference proteome</keyword>
<comment type="caution">
    <text evidence="2">The sequence shown here is derived from an EMBL/GenBank/DDBJ whole genome shotgun (WGS) entry which is preliminary data.</text>
</comment>